<dbReference type="Gene3D" id="3.40.930.10">
    <property type="entry name" value="Mannitol-specific EII, Chain A"/>
    <property type="match status" value="1"/>
</dbReference>
<name>A0ABU1IK78_9BACL</name>
<dbReference type="InterPro" id="IPR011608">
    <property type="entry name" value="PRD"/>
</dbReference>
<dbReference type="Gene3D" id="1.10.1790.10">
    <property type="entry name" value="PRD domain"/>
    <property type="match status" value="2"/>
</dbReference>
<gene>
    <name evidence="10" type="ORF">JOE21_001154</name>
</gene>
<dbReference type="SUPFAM" id="SSF55804">
    <property type="entry name" value="Phoshotransferase/anion transport protein"/>
    <property type="match status" value="1"/>
</dbReference>
<evidence type="ECO:0000259" key="8">
    <source>
        <dbReference type="PROSITE" id="PS51099"/>
    </source>
</evidence>
<dbReference type="InterPro" id="IPR013196">
    <property type="entry name" value="HTH_11"/>
</dbReference>
<evidence type="ECO:0000256" key="4">
    <source>
        <dbReference type="ARBA" id="ARBA00023159"/>
    </source>
</evidence>
<dbReference type="Gene3D" id="3.40.50.2300">
    <property type="match status" value="1"/>
</dbReference>
<accession>A0ABU1IK78</accession>
<sequence length="641" mass="72860">MNTRQIHLIHHLLNEERPLSVQQLAERLGCSERTVRNDLREVKGWVEKQAFVTLERKPGVGVFLSGGERDRDCLRRALPPVPIIRTNERGERLYPLLSALLEASGPLTTRKLAERLFVSPAVLYADLDQAEEWLRKRKLRLVRKPNWGNRIIGNEKAWRLALSEVQEKLRMLRADEKAGWEQSLPVIRDAVHRLEKRLPFSFTEEGFTNLVMHLAIAIRRIKTGNRIVMEPREWSQLREKEEYRQAEWLANQLETPLAVRIPPEEIGYLTMHVLGAKIQQKRGTDGEVEQSVERVDPEAVRLSHILIQRMSGWMGFPFESDQALLDGVSLHLHSALNRLRHGLRLTNPLLPEIKGQTGYLFDGLLHHLPHLQEGWNVAFHEDEVGYLALHFQASLERSAAAETEPIRIIIVCSTGTGTSELLRARIRRLFPDLVVAATVARSDVPEAIRRYRPDGILSMIPLEAEKVPVIPVTPLLSRNEEENIRRILFREVDRDPYPVLSRLLQPEHMMVGITGEDRESVIQQLVHLLSASGAVEPDFSGSALRREKLASTAIGQGVAIPHGAPEWVNRDSLALAVLPHPVDWEGEPVWLVLLLASSGDRSEDIRALFREVSELVEDSLRLLKLREVQISSEVISILTGR</sequence>
<dbReference type="Pfam" id="PF08279">
    <property type="entry name" value="HTH_11"/>
    <property type="match status" value="1"/>
</dbReference>
<dbReference type="CDD" id="cd00211">
    <property type="entry name" value="PTS_IIA_fru"/>
    <property type="match status" value="1"/>
</dbReference>
<feature type="domain" description="PTS EIIA type-2" evidence="7">
    <location>
        <begin position="502"/>
        <end position="641"/>
    </location>
</feature>
<evidence type="ECO:0000313" key="10">
    <source>
        <dbReference type="EMBL" id="MDR6225163.1"/>
    </source>
</evidence>
<feature type="domain" description="PRD" evidence="9">
    <location>
        <begin position="294"/>
        <end position="401"/>
    </location>
</feature>
<evidence type="ECO:0000313" key="11">
    <source>
        <dbReference type="Proteomes" id="UP001185012"/>
    </source>
</evidence>
<evidence type="ECO:0000256" key="2">
    <source>
        <dbReference type="ARBA" id="ARBA00022737"/>
    </source>
</evidence>
<dbReference type="InterPro" id="IPR002178">
    <property type="entry name" value="PTS_EIIA_type-2_dom"/>
</dbReference>
<dbReference type="Pfam" id="PF00874">
    <property type="entry name" value="PRD"/>
    <property type="match status" value="2"/>
</dbReference>
<dbReference type="InterPro" id="IPR007737">
    <property type="entry name" value="Mga_HTH"/>
</dbReference>
<dbReference type="SUPFAM" id="SSF46785">
    <property type="entry name" value="Winged helix' DNA-binding domain"/>
    <property type="match status" value="1"/>
</dbReference>
<dbReference type="Pfam" id="PF05043">
    <property type="entry name" value="Mga"/>
    <property type="match status" value="1"/>
</dbReference>
<dbReference type="SUPFAM" id="SSF63520">
    <property type="entry name" value="PTS-regulatory domain, PRD"/>
    <property type="match status" value="2"/>
</dbReference>
<keyword evidence="1" id="KW-0808">Transferase</keyword>
<dbReference type="PROSITE" id="PS51099">
    <property type="entry name" value="PTS_EIIB_TYPE_2"/>
    <property type="match status" value="1"/>
</dbReference>
<dbReference type="InterPro" id="IPR036390">
    <property type="entry name" value="WH_DNA-bd_sf"/>
</dbReference>
<dbReference type="InterPro" id="IPR036095">
    <property type="entry name" value="PTS_EIIB-like_sf"/>
</dbReference>
<evidence type="ECO:0000259" key="9">
    <source>
        <dbReference type="PROSITE" id="PS51372"/>
    </source>
</evidence>
<dbReference type="PROSITE" id="PS00372">
    <property type="entry name" value="PTS_EIIA_TYPE_2_HIS"/>
    <property type="match status" value="1"/>
</dbReference>
<evidence type="ECO:0000256" key="3">
    <source>
        <dbReference type="ARBA" id="ARBA00023015"/>
    </source>
</evidence>
<keyword evidence="11" id="KW-1185">Reference proteome</keyword>
<dbReference type="PANTHER" id="PTHR30185:SF12">
    <property type="entry name" value="TRANSCRIPTIONAL REGULATOR MANR"/>
    <property type="match status" value="1"/>
</dbReference>
<proteinExistence type="predicted"/>
<dbReference type="RefSeq" id="WP_309863441.1">
    <property type="nucleotide sequence ID" value="NZ_JAVDQG010000002.1"/>
</dbReference>
<comment type="caution">
    <text evidence="10">The sequence shown here is derived from an EMBL/GenBank/DDBJ whole genome shotgun (WGS) entry which is preliminary data.</text>
</comment>
<evidence type="ECO:0000259" key="7">
    <source>
        <dbReference type="PROSITE" id="PS51094"/>
    </source>
</evidence>
<organism evidence="10 11">
    <name type="scientific">Desmospora profundinema</name>
    <dbReference type="NCBI Taxonomy" id="1571184"/>
    <lineage>
        <taxon>Bacteria</taxon>
        <taxon>Bacillati</taxon>
        <taxon>Bacillota</taxon>
        <taxon>Bacilli</taxon>
        <taxon>Bacillales</taxon>
        <taxon>Thermoactinomycetaceae</taxon>
        <taxon>Desmospora</taxon>
    </lineage>
</organism>
<protein>
    <submittedName>
        <fullName evidence="10">Transcriptional antiterminator/mannitol/fructose-specific phosphotransferase system IIA component (Ntr-type)</fullName>
    </submittedName>
</protein>
<dbReference type="InterPro" id="IPR016152">
    <property type="entry name" value="PTrfase/Anion_transptr"/>
</dbReference>
<keyword evidence="2" id="KW-0677">Repeat</keyword>
<dbReference type="PROSITE" id="PS51000">
    <property type="entry name" value="HTH_DEOR_2"/>
    <property type="match status" value="1"/>
</dbReference>
<dbReference type="CDD" id="cd05568">
    <property type="entry name" value="PTS_IIB_bgl_like"/>
    <property type="match status" value="1"/>
</dbReference>
<dbReference type="InterPro" id="IPR050661">
    <property type="entry name" value="BglG_antiterminators"/>
</dbReference>
<dbReference type="SUPFAM" id="SSF52794">
    <property type="entry name" value="PTS system IIB component-like"/>
    <property type="match status" value="1"/>
</dbReference>
<feature type="domain" description="PRD" evidence="9">
    <location>
        <begin position="178"/>
        <end position="283"/>
    </location>
</feature>
<feature type="domain" description="HTH deoR-type" evidence="6">
    <location>
        <begin position="2"/>
        <end position="70"/>
    </location>
</feature>
<dbReference type="EMBL" id="JAVDQG010000002">
    <property type="protein sequence ID" value="MDR6225163.1"/>
    <property type="molecule type" value="Genomic_DNA"/>
</dbReference>
<evidence type="ECO:0000256" key="1">
    <source>
        <dbReference type="ARBA" id="ARBA00022679"/>
    </source>
</evidence>
<dbReference type="PROSITE" id="PS51372">
    <property type="entry name" value="PRD_2"/>
    <property type="match status" value="2"/>
</dbReference>
<dbReference type="PROSITE" id="PS51094">
    <property type="entry name" value="PTS_EIIA_TYPE_2"/>
    <property type="match status" value="1"/>
</dbReference>
<keyword evidence="4" id="KW-0010">Activator</keyword>
<dbReference type="Proteomes" id="UP001185012">
    <property type="component" value="Unassembled WGS sequence"/>
</dbReference>
<dbReference type="InterPro" id="IPR036634">
    <property type="entry name" value="PRD_sf"/>
</dbReference>
<dbReference type="Pfam" id="PF00359">
    <property type="entry name" value="PTS_EIIA_2"/>
    <property type="match status" value="1"/>
</dbReference>
<dbReference type="InterPro" id="IPR036388">
    <property type="entry name" value="WH-like_DNA-bd_sf"/>
</dbReference>
<reference evidence="10 11" key="1">
    <citation type="submission" date="2023-07" db="EMBL/GenBank/DDBJ databases">
        <title>Genomic Encyclopedia of Type Strains, Phase IV (KMG-IV): sequencing the most valuable type-strain genomes for metagenomic binning, comparative biology and taxonomic classification.</title>
        <authorList>
            <person name="Goeker M."/>
        </authorList>
    </citation>
    <scope>NUCLEOTIDE SEQUENCE [LARGE SCALE GENOMIC DNA]</scope>
    <source>
        <strain evidence="10 11">DSM 45903</strain>
    </source>
</reference>
<keyword evidence="3" id="KW-0805">Transcription regulation</keyword>
<dbReference type="InterPro" id="IPR001034">
    <property type="entry name" value="DeoR_HTH"/>
</dbReference>
<feature type="domain" description="PTS EIIB type-2" evidence="8">
    <location>
        <begin position="406"/>
        <end position="496"/>
    </location>
</feature>
<dbReference type="PANTHER" id="PTHR30185">
    <property type="entry name" value="CRYPTIC BETA-GLUCOSIDE BGL OPERON ANTITERMINATOR"/>
    <property type="match status" value="1"/>
</dbReference>
<dbReference type="Gene3D" id="1.10.10.10">
    <property type="entry name" value="Winged helix-like DNA-binding domain superfamily/Winged helix DNA-binding domain"/>
    <property type="match status" value="1"/>
</dbReference>
<keyword evidence="5" id="KW-0804">Transcription</keyword>
<dbReference type="InterPro" id="IPR013011">
    <property type="entry name" value="PTS_EIIB_2"/>
</dbReference>
<evidence type="ECO:0000256" key="5">
    <source>
        <dbReference type="ARBA" id="ARBA00023163"/>
    </source>
</evidence>
<evidence type="ECO:0000259" key="6">
    <source>
        <dbReference type="PROSITE" id="PS51000"/>
    </source>
</evidence>